<evidence type="ECO:0000313" key="2">
    <source>
        <dbReference type="Proteomes" id="UP001610100"/>
    </source>
</evidence>
<organism evidence="1 2">
    <name type="scientific">Gaetbulibacter aestuarii</name>
    <dbReference type="NCBI Taxonomy" id="1502358"/>
    <lineage>
        <taxon>Bacteria</taxon>
        <taxon>Pseudomonadati</taxon>
        <taxon>Bacteroidota</taxon>
        <taxon>Flavobacteriia</taxon>
        <taxon>Flavobacteriales</taxon>
        <taxon>Flavobacteriaceae</taxon>
        <taxon>Gaetbulibacter</taxon>
    </lineage>
</organism>
<comment type="caution">
    <text evidence="1">The sequence shown here is derived from an EMBL/GenBank/DDBJ whole genome shotgun (WGS) entry which is preliminary data.</text>
</comment>
<dbReference type="Pfam" id="PF11185">
    <property type="entry name" value="DUF2971"/>
    <property type="match status" value="1"/>
</dbReference>
<sequence length="362" mass="43384">MNNIETYEFNDFKYVKDYNSSDHKAIIEHNKEKPKNIFKFYAISRFSIDALIKGYFYASHPIELNDTLDCSPFLWYTSKPIDIEQYKRLWGNILSDKELNEYFEEDCNKENLCKGFISNVYDTATNLFGIISTTGKENNPLMWPHYTQEKGFQIKFNTSKLEKSIESKITDDEEYLGLYPLNYSQKLSPIDVSAYRTMLVPLYYATNIKSEQWKYEDEWRFIVGKQNMGVPYTKSGLVQREDYIVDKTNRYVFYDRDLVEEICLGQNFFNAREFEIEWLDKKNIRVKPRDIENNWEYKNQVLLLEYIVENLNDKLYYSGVKYELDDNEEHFLIRTKEKLEIKKTDNDSFVITRTDDIIRLMN</sequence>
<reference evidence="1 2" key="1">
    <citation type="submission" date="2024-02" db="EMBL/GenBank/DDBJ databases">
        <title>A Gaetbulibacter species isolated from tidal flats and genomic insights of their niches.</title>
        <authorList>
            <person name="Ye Y."/>
        </authorList>
    </citation>
    <scope>NUCLEOTIDE SEQUENCE [LARGE SCALE GENOMIC DNA]</scope>
    <source>
        <strain evidence="1 2">KYW382</strain>
    </source>
</reference>
<gene>
    <name evidence="1" type="ORF">V8G58_08825</name>
</gene>
<proteinExistence type="predicted"/>
<dbReference type="Proteomes" id="UP001610100">
    <property type="component" value="Unassembled WGS sequence"/>
</dbReference>
<dbReference type="InterPro" id="IPR021352">
    <property type="entry name" value="DUF2971"/>
</dbReference>
<protein>
    <submittedName>
        <fullName evidence="1">DUF2971 domain-containing protein</fullName>
    </submittedName>
</protein>
<dbReference type="RefSeq" id="WP_344741291.1">
    <property type="nucleotide sequence ID" value="NZ_BAABAY010000002.1"/>
</dbReference>
<name>A0ABW7MZT0_9FLAO</name>
<dbReference type="EMBL" id="JBAWKB010000002">
    <property type="protein sequence ID" value="MFH6772035.1"/>
    <property type="molecule type" value="Genomic_DNA"/>
</dbReference>
<evidence type="ECO:0000313" key="1">
    <source>
        <dbReference type="EMBL" id="MFH6772035.1"/>
    </source>
</evidence>
<keyword evidence="2" id="KW-1185">Reference proteome</keyword>
<accession>A0ABW7MZT0</accession>